<name>A0AAP0PPS2_9MAGN</name>
<protein>
    <submittedName>
        <fullName evidence="1">Uncharacterized protein</fullName>
    </submittedName>
</protein>
<dbReference type="AlphaFoldDB" id="A0AAP0PPS2"/>
<accession>A0AAP0PPS2</accession>
<keyword evidence="2" id="KW-1185">Reference proteome</keyword>
<evidence type="ECO:0000313" key="1">
    <source>
        <dbReference type="EMBL" id="KAK9148436.1"/>
    </source>
</evidence>
<sequence length="50" mass="5702">MLGIEIPFSQFLVAGAKNHVAKDRRAFVEFRRIPMRAQWIYVGNNALVAV</sequence>
<evidence type="ECO:0000313" key="2">
    <source>
        <dbReference type="Proteomes" id="UP001419268"/>
    </source>
</evidence>
<reference evidence="1 2" key="1">
    <citation type="submission" date="2024-01" db="EMBL/GenBank/DDBJ databases">
        <title>Genome assemblies of Stephania.</title>
        <authorList>
            <person name="Yang L."/>
        </authorList>
    </citation>
    <scope>NUCLEOTIDE SEQUENCE [LARGE SCALE GENOMIC DNA]</scope>
    <source>
        <strain evidence="1">JXDWG</strain>
        <tissue evidence="1">Leaf</tissue>
    </source>
</reference>
<dbReference type="Proteomes" id="UP001419268">
    <property type="component" value="Unassembled WGS sequence"/>
</dbReference>
<gene>
    <name evidence="1" type="ORF">Scep_007193</name>
</gene>
<proteinExistence type="predicted"/>
<dbReference type="EMBL" id="JBBNAG010000003">
    <property type="protein sequence ID" value="KAK9148436.1"/>
    <property type="molecule type" value="Genomic_DNA"/>
</dbReference>
<organism evidence="1 2">
    <name type="scientific">Stephania cephalantha</name>
    <dbReference type="NCBI Taxonomy" id="152367"/>
    <lineage>
        <taxon>Eukaryota</taxon>
        <taxon>Viridiplantae</taxon>
        <taxon>Streptophyta</taxon>
        <taxon>Embryophyta</taxon>
        <taxon>Tracheophyta</taxon>
        <taxon>Spermatophyta</taxon>
        <taxon>Magnoliopsida</taxon>
        <taxon>Ranunculales</taxon>
        <taxon>Menispermaceae</taxon>
        <taxon>Menispermoideae</taxon>
        <taxon>Cissampelideae</taxon>
        <taxon>Stephania</taxon>
    </lineage>
</organism>
<comment type="caution">
    <text evidence="1">The sequence shown here is derived from an EMBL/GenBank/DDBJ whole genome shotgun (WGS) entry which is preliminary data.</text>
</comment>